<keyword evidence="2" id="KW-0812">Transmembrane</keyword>
<keyword evidence="2" id="KW-1133">Transmembrane helix</keyword>
<evidence type="ECO:0000256" key="1">
    <source>
        <dbReference type="SAM" id="MobiDB-lite"/>
    </source>
</evidence>
<feature type="region of interest" description="Disordered" evidence="1">
    <location>
        <begin position="682"/>
        <end position="702"/>
    </location>
</feature>
<name>A0A9P3GG89_9APHY</name>
<organism evidence="4 5">
    <name type="scientific">Phanerochaete sordida</name>
    <dbReference type="NCBI Taxonomy" id="48140"/>
    <lineage>
        <taxon>Eukaryota</taxon>
        <taxon>Fungi</taxon>
        <taxon>Dikarya</taxon>
        <taxon>Basidiomycota</taxon>
        <taxon>Agaricomycotina</taxon>
        <taxon>Agaricomycetes</taxon>
        <taxon>Polyporales</taxon>
        <taxon>Phanerochaetaceae</taxon>
        <taxon>Phanerochaete</taxon>
    </lineage>
</organism>
<keyword evidence="2" id="KW-0472">Membrane</keyword>
<dbReference type="Pfam" id="PF20153">
    <property type="entry name" value="DUF6535"/>
    <property type="match status" value="1"/>
</dbReference>
<gene>
    <name evidence="4" type="ORF">PsYK624_112410</name>
</gene>
<dbReference type="OrthoDB" id="2803887at2759"/>
<feature type="transmembrane region" description="Helical" evidence="2">
    <location>
        <begin position="129"/>
        <end position="152"/>
    </location>
</feature>
<keyword evidence="5" id="KW-1185">Reference proteome</keyword>
<feature type="transmembrane region" description="Helical" evidence="2">
    <location>
        <begin position="219"/>
        <end position="243"/>
    </location>
</feature>
<evidence type="ECO:0000313" key="4">
    <source>
        <dbReference type="EMBL" id="GJE95062.1"/>
    </source>
</evidence>
<feature type="transmembrane region" description="Helical" evidence="2">
    <location>
        <begin position="58"/>
        <end position="79"/>
    </location>
</feature>
<dbReference type="InterPro" id="IPR045338">
    <property type="entry name" value="DUF6535"/>
</dbReference>
<sequence>MPSKASKGDKNSFADASTDAKDTISEKDMTAGWTYLLSSGQDYDEEKIDNWKSEIDNLLVFAGLFSGVVTSFTLESYSWLSPDSADTTNQLLLQISAQLAAFAVSPGYANSTAPIATIPASFTPDHTDVLINMLWFLSLTFSLIAVFFAIAAQQWLRALPLPRHIPLNDSVRLWQSRRTHFIGFQVPNIIIMLPVLLQVAVILFLVGLYYLLQSLNHPITTAFAVVAGIPFFLYGLSLFGPLLFPSNPFKSPVVPVAMFIVNWGIMILGMLGLTLILVPFLIVAGLLTLWATRVKRDREYYYTVTLYIRRGVDWCLTLAQKHSRLMSSIFMRDQDFWTAREVRALAREDKDTAAEECGAALALAPCAVPRHELVRLRACLRALPPRQRMNVVLSWATLYSGNYSETDFDQANEWAPVNVGLLRGVDGAFARAFAPCLVAALPRDWAACDWVADCANTTSVLVLLARIVCTGLGDAELNRTVTRTLLEVVPCQRPEDIKSSGSGENFRFPAVCLFDCFTTFPDALSSEDLTAFMALTTDRLPVLHALNTKFTQRFTIQQTEYVLASAGVALRALARADDAAWPALAPAAHAFLRALDAFVCAERAGIRFVGALAAERPRELLIVTPRAAKAVSESVVKLAEAERLPEELRGALVGRLCALWAGQRAFREAEEVLCRAELGGLEAGSSGASEKTSQVEEGLPTP</sequence>
<accession>A0A9P3GG89</accession>
<dbReference type="Proteomes" id="UP000703269">
    <property type="component" value="Unassembled WGS sequence"/>
</dbReference>
<protein>
    <recommendedName>
        <fullName evidence="3">DUF6535 domain-containing protein</fullName>
    </recommendedName>
</protein>
<dbReference type="AlphaFoldDB" id="A0A9P3GG89"/>
<evidence type="ECO:0000256" key="2">
    <source>
        <dbReference type="SAM" id="Phobius"/>
    </source>
</evidence>
<feature type="transmembrane region" description="Helical" evidence="2">
    <location>
        <begin position="189"/>
        <end position="212"/>
    </location>
</feature>
<comment type="caution">
    <text evidence="4">The sequence shown here is derived from an EMBL/GenBank/DDBJ whole genome shotgun (WGS) entry which is preliminary data.</text>
</comment>
<feature type="transmembrane region" description="Helical" evidence="2">
    <location>
        <begin position="263"/>
        <end position="290"/>
    </location>
</feature>
<feature type="domain" description="DUF6535" evidence="3">
    <location>
        <begin position="33"/>
        <end position="213"/>
    </location>
</feature>
<reference evidence="4 5" key="1">
    <citation type="submission" date="2021-08" db="EMBL/GenBank/DDBJ databases">
        <title>Draft Genome Sequence of Phanerochaete sordida strain YK-624.</title>
        <authorList>
            <person name="Mori T."/>
            <person name="Dohra H."/>
            <person name="Suzuki T."/>
            <person name="Kawagishi H."/>
            <person name="Hirai H."/>
        </authorList>
    </citation>
    <scope>NUCLEOTIDE SEQUENCE [LARGE SCALE GENOMIC DNA]</scope>
    <source>
        <strain evidence="4 5">YK-624</strain>
    </source>
</reference>
<evidence type="ECO:0000259" key="3">
    <source>
        <dbReference type="Pfam" id="PF20153"/>
    </source>
</evidence>
<dbReference type="EMBL" id="BPQB01000045">
    <property type="protein sequence ID" value="GJE95062.1"/>
    <property type="molecule type" value="Genomic_DNA"/>
</dbReference>
<evidence type="ECO:0000313" key="5">
    <source>
        <dbReference type="Proteomes" id="UP000703269"/>
    </source>
</evidence>
<proteinExistence type="predicted"/>